<dbReference type="EC" id="3.6.4.13" evidence="15"/>
<dbReference type="GO" id="GO:0003723">
    <property type="term" value="F:RNA binding"/>
    <property type="evidence" value="ECO:0007669"/>
    <property type="project" value="UniProtKB-UniRule"/>
</dbReference>
<evidence type="ECO:0000259" key="19">
    <source>
        <dbReference type="PROSITE" id="PS51194"/>
    </source>
</evidence>
<accession>A0ABD0WBQ7</accession>
<comment type="domain">
    <text evidence="15">The Q motif is unique to and characteristic of the DEAD box family of RNA helicases and controls ATP binding and hydrolysis.</text>
</comment>
<feature type="compositionally biased region" description="Basic and acidic residues" evidence="16">
    <location>
        <begin position="530"/>
        <end position="543"/>
    </location>
</feature>
<dbReference type="GO" id="GO:0005524">
    <property type="term" value="F:ATP binding"/>
    <property type="evidence" value="ECO:0007669"/>
    <property type="project" value="UniProtKB-UniRule"/>
</dbReference>
<dbReference type="FunFam" id="3.30.497.10:FF:000001">
    <property type="entry name" value="Serine protease inhibitor"/>
    <property type="match status" value="1"/>
</dbReference>
<evidence type="ECO:0000256" key="15">
    <source>
        <dbReference type="RuleBase" id="RU365068"/>
    </source>
</evidence>
<dbReference type="InterPro" id="IPR014014">
    <property type="entry name" value="RNA_helicase_DEAD_Q_motif"/>
</dbReference>
<keyword evidence="5 15" id="KW-0347">Helicase</keyword>
<comment type="similarity">
    <text evidence="14">Belongs to the serpin family.</text>
</comment>
<proteinExistence type="inferred from homology"/>
<evidence type="ECO:0000256" key="17">
    <source>
        <dbReference type="SAM" id="SignalP"/>
    </source>
</evidence>
<keyword evidence="3 15" id="KW-0547">Nucleotide-binding</keyword>
<reference evidence="21 22" key="1">
    <citation type="submission" date="2024-06" db="EMBL/GenBank/DDBJ databases">
        <authorList>
            <person name="Pan Q."/>
            <person name="Wen M."/>
            <person name="Jouanno E."/>
            <person name="Zahm M."/>
            <person name="Klopp C."/>
            <person name="Cabau C."/>
            <person name="Louis A."/>
            <person name="Berthelot C."/>
            <person name="Parey E."/>
            <person name="Roest Crollius H."/>
            <person name="Montfort J."/>
            <person name="Robinson-Rechavi M."/>
            <person name="Bouchez O."/>
            <person name="Lampietro C."/>
            <person name="Lopez Roques C."/>
            <person name="Donnadieu C."/>
            <person name="Postlethwait J."/>
            <person name="Bobe J."/>
            <person name="Verreycken H."/>
            <person name="Guiguen Y."/>
        </authorList>
    </citation>
    <scope>NUCLEOTIDE SEQUENCE [LARGE SCALE GENOMIC DNA]</scope>
    <source>
        <strain evidence="21">Up_M1</strain>
        <tissue evidence="21">Testis</tissue>
    </source>
</reference>
<feature type="region of interest" description="Disordered" evidence="16">
    <location>
        <begin position="465"/>
        <end position="653"/>
    </location>
</feature>
<evidence type="ECO:0000256" key="6">
    <source>
        <dbReference type="ARBA" id="ARBA00022840"/>
    </source>
</evidence>
<feature type="compositionally biased region" description="Polar residues" evidence="16">
    <location>
        <begin position="578"/>
        <end position="598"/>
    </location>
</feature>
<feature type="domain" description="Helicase C-terminal" evidence="19">
    <location>
        <begin position="1023"/>
        <end position="1184"/>
    </location>
</feature>
<dbReference type="PROSITE" id="PS51195">
    <property type="entry name" value="Q_MOTIF"/>
    <property type="match status" value="1"/>
</dbReference>
<dbReference type="InterPro" id="IPR014001">
    <property type="entry name" value="Helicase_ATP-bd"/>
</dbReference>
<organism evidence="21 22">
    <name type="scientific">Umbra pygmaea</name>
    <name type="common">Eastern mudminnow</name>
    <dbReference type="NCBI Taxonomy" id="75934"/>
    <lineage>
        <taxon>Eukaryota</taxon>
        <taxon>Metazoa</taxon>
        <taxon>Chordata</taxon>
        <taxon>Craniata</taxon>
        <taxon>Vertebrata</taxon>
        <taxon>Euteleostomi</taxon>
        <taxon>Actinopterygii</taxon>
        <taxon>Neopterygii</taxon>
        <taxon>Teleostei</taxon>
        <taxon>Protacanthopterygii</taxon>
        <taxon>Esociformes</taxon>
        <taxon>Umbridae</taxon>
        <taxon>Umbra</taxon>
    </lineage>
</organism>
<dbReference type="InterPro" id="IPR036186">
    <property type="entry name" value="Serpin_sf"/>
</dbReference>
<dbReference type="SUPFAM" id="SSF56574">
    <property type="entry name" value="Serpins"/>
    <property type="match status" value="1"/>
</dbReference>
<dbReference type="PROSITE" id="PS00039">
    <property type="entry name" value="DEAD_ATP_HELICASE"/>
    <property type="match status" value="1"/>
</dbReference>
<dbReference type="InterPro" id="IPR001650">
    <property type="entry name" value="Helicase_C-like"/>
</dbReference>
<evidence type="ECO:0000256" key="16">
    <source>
        <dbReference type="SAM" id="MobiDB-lite"/>
    </source>
</evidence>
<dbReference type="PANTHER" id="PTHR24031">
    <property type="entry name" value="RNA HELICASE"/>
    <property type="match status" value="1"/>
</dbReference>
<dbReference type="Pfam" id="PF00079">
    <property type="entry name" value="Serpin"/>
    <property type="match status" value="1"/>
</dbReference>
<keyword evidence="22" id="KW-1185">Reference proteome</keyword>
<dbReference type="InterPro" id="IPR011545">
    <property type="entry name" value="DEAD/DEAH_box_helicase_dom"/>
</dbReference>
<dbReference type="PROSITE" id="PS51192">
    <property type="entry name" value="HELICASE_ATP_BIND_1"/>
    <property type="match status" value="1"/>
</dbReference>
<dbReference type="InterPro" id="IPR000629">
    <property type="entry name" value="RNA-helicase_DEAD-box_CS"/>
</dbReference>
<comment type="catalytic activity">
    <reaction evidence="10 15">
        <text>ATP + H2O = ADP + phosphate + H(+)</text>
        <dbReference type="Rhea" id="RHEA:13065"/>
        <dbReference type="ChEBI" id="CHEBI:15377"/>
        <dbReference type="ChEBI" id="CHEBI:15378"/>
        <dbReference type="ChEBI" id="CHEBI:30616"/>
        <dbReference type="ChEBI" id="CHEBI:43474"/>
        <dbReference type="ChEBI" id="CHEBI:456216"/>
        <dbReference type="EC" id="3.6.4.13"/>
    </reaction>
</comment>
<comment type="subunit">
    <text evidence="12">Interacts with FADD. Interacts with RIPK1; this interaction disrupts RLR signaling activation of IFN-dependent transcription factor IRF7. Interacts with NIP7. Interacts with EP300; this interaction prevents TP53 acetylation mediated by EP300.</text>
</comment>
<comment type="function">
    <text evidence="15">RNA helicase.</text>
</comment>
<dbReference type="PROSITE" id="PS51194">
    <property type="entry name" value="HELICASE_CTER"/>
    <property type="match status" value="1"/>
</dbReference>
<evidence type="ECO:0000256" key="12">
    <source>
        <dbReference type="ARBA" id="ARBA00064166"/>
    </source>
</evidence>
<dbReference type="GO" id="GO:0003724">
    <property type="term" value="F:RNA helicase activity"/>
    <property type="evidence" value="ECO:0007669"/>
    <property type="project" value="UniProtKB-EC"/>
</dbReference>
<sequence length="1310" mass="149616">MMMMMKVRLHFLLTFVCILTTTYSTHERSPNITDLSFKNMDFAMNLYRKIANYHDNNIFFSPLSISTAFATISMASQGPTRDQILKGLNLAHLHQDHKPEIIPELFLNLQRNITQDGSLNIEQNIAFFVRLKFEVERNYSDQIKKYFNADINNVDFSDTKACVSMINDYIMKKTGNKVKEMVSVLDPLTQLMLVNTIFFQGEWQIPFNPINTENQRFYIDNYNIVQVPMMFREEKFDTMEDFPLKAKVLKLPYRNGVSMLILLPNKGLDYTTIDDEITADRFLNWIKNLKERKLEVQMPKFKMEQSYAMHKILPDLGISAIFQNGANLTNLSKAKGLKMSEVLHKAVIEVDETGTTAASATEGGIVGYTLPTSFIVNRPFFFFIYQEATNRNTFSSQRKMKPKRSQAKGVRNFFKPKSVNRSIQMKGSWKAVNLDSSVFADEDMGGLICFEELKNYKLIESANEDAKAEKNKMKRALRKENQKAKKRQASEMDKDGGKEEGVCKEDGNKSELEKTAKKKKKQKRQQNEPTKQDDLSADSEVKRKVSIKGLSAENVSEKIVVGQKTKMKKGMEKPFKESVSQESVTCPGDSQLQSNNPLNPEGKMKKKRKKRKKKQIESQEEAVPQIEQEQPTAINFQDKKVERSKKKQKNWTNVENQCTDQNADVTAWQNLFVPDQVLKALSSLGFGSPTAIQTLALPSAIRDRMDIVGAAETGSGKTLAFGIPMIHNILEWKKGADGMTDLGAQEGSIYLSTGKEAADTETSVSMDTCTQDAETSAKKAHTHETTIQEDEDAATDDGKIEEEEVEQMYEEGGDSDSEIGCVRVINNVEFDFENASETSTRPTASEKQPLLGLVLCPTRELALQVKHHIDAVAKFADIKTALVIGGMAQQKQRRMLKRRPEIIVATPGRLWDMIKEEHPHLMNLKQLRCLVIDEADRMVEQGHFAELQNLLEMLNTVQFNPKRQTFVFSATLTMAHSIPTRVLQKKGNMVDQNRNLEVLMEKVGIRDKPKVIDLTRKEATVETLTETRILCEKDEKDFFLYYFLLQYPGRSMVFANSIDCIKRLTSLLVILDYTPLPLHANMHQKQRLKNLERFAERESCVLLTTDVAARGLDIPNVQHVIHYQVPRTSETYVHRSGRTARAAKEGLSLLLIGPDDMLNFKKICRNLGKDEDIPLFPIQDKCMVAIEERVNLARKIEKIEFYNGKEKQHNSWFKKAAEALEVDLDEDILLGGREDKDEDRQQQKMVKGMKKHLKYLISQPVFRNIMKTKYPMQMGKLSVPRMPLYDSESALTSVSNQKEIEKKKKKKLKH</sequence>
<dbReference type="SMART" id="SM00490">
    <property type="entry name" value="HELICc"/>
    <property type="match status" value="1"/>
</dbReference>
<dbReference type="InterPro" id="IPR023796">
    <property type="entry name" value="Serpin_dom"/>
</dbReference>
<dbReference type="Pfam" id="PF00270">
    <property type="entry name" value="DEAD"/>
    <property type="match status" value="1"/>
</dbReference>
<evidence type="ECO:0000256" key="8">
    <source>
        <dbReference type="ARBA" id="ARBA00023242"/>
    </source>
</evidence>
<feature type="chain" id="PRO_5044741753" description="ATP-dependent RNA helicase" evidence="17">
    <location>
        <begin position="25"/>
        <end position="1310"/>
    </location>
</feature>
<keyword evidence="7 15" id="KW-0694">RNA-binding</keyword>
<evidence type="ECO:0000256" key="11">
    <source>
        <dbReference type="ARBA" id="ARBA00054398"/>
    </source>
</evidence>
<evidence type="ECO:0000256" key="14">
    <source>
        <dbReference type="RuleBase" id="RU000411"/>
    </source>
</evidence>
<comment type="caution">
    <text evidence="21">The sequence shown here is derived from an EMBL/GenBank/DDBJ whole genome shotgun (WGS) entry which is preliminary data.</text>
</comment>
<gene>
    <name evidence="21" type="ORF">UPYG_G00222320</name>
</gene>
<evidence type="ECO:0000259" key="18">
    <source>
        <dbReference type="PROSITE" id="PS51192"/>
    </source>
</evidence>
<feature type="region of interest" description="Disordered" evidence="16">
    <location>
        <begin position="1290"/>
        <end position="1310"/>
    </location>
</feature>
<dbReference type="FunFam" id="3.40.50.300:FF:001059">
    <property type="entry name" value="ATP-dependent RNA helicase DDX24"/>
    <property type="match status" value="1"/>
</dbReference>
<dbReference type="EMBL" id="JAGEUA010000007">
    <property type="protein sequence ID" value="KAL0969074.1"/>
    <property type="molecule type" value="Genomic_DNA"/>
</dbReference>
<feature type="signal peptide" evidence="17">
    <location>
        <begin position="1"/>
        <end position="24"/>
    </location>
</feature>
<evidence type="ECO:0000256" key="10">
    <source>
        <dbReference type="ARBA" id="ARBA00047984"/>
    </source>
</evidence>
<dbReference type="Proteomes" id="UP001557470">
    <property type="component" value="Unassembled WGS sequence"/>
</dbReference>
<comment type="function">
    <text evidence="11">ATP-dependent RNA helicase that plays a role in various aspects of RNA metabolism including pre-mRNA splicing and is thereby involved in different biological processes such as cell cycle regulation or innate immunity. Plays an inhibitory role in TP53 transcriptional activity and subsequently in TP53 controlled cell growth arrest and senescence by inhibiting its EP300 mediated acetylation. Negatively regulates cytosolic RNA-mediated innate immune signaling at least in part by affecting RIPK1/IRF7 interactions. Alternatively, possesses antiviral activity by recognizing gammaherpesvirus transcripts in the context of lytic reactivation. Plays an essential role in cell cycle regulation in vascular smooth muscle cells by interacting with and regulating FANCA (Fanconi anemia complementation group A) mRNA.</text>
</comment>
<dbReference type="CDD" id="cd17946">
    <property type="entry name" value="DEADc_DDX24"/>
    <property type="match status" value="1"/>
</dbReference>
<dbReference type="SMART" id="SM00093">
    <property type="entry name" value="SERPIN"/>
    <property type="match status" value="1"/>
</dbReference>
<keyword evidence="6 15" id="KW-0067">ATP-binding</keyword>
<dbReference type="CDD" id="cd02055">
    <property type="entry name" value="serpinA10_PZI"/>
    <property type="match status" value="1"/>
</dbReference>
<evidence type="ECO:0000313" key="21">
    <source>
        <dbReference type="EMBL" id="KAL0969074.1"/>
    </source>
</evidence>
<evidence type="ECO:0000256" key="2">
    <source>
        <dbReference type="ARBA" id="ARBA00022553"/>
    </source>
</evidence>
<feature type="domain" description="Helicase ATP-binding" evidence="18">
    <location>
        <begin position="698"/>
        <end position="990"/>
    </location>
</feature>
<dbReference type="GO" id="GO:0016787">
    <property type="term" value="F:hydrolase activity"/>
    <property type="evidence" value="ECO:0007669"/>
    <property type="project" value="UniProtKB-KW"/>
</dbReference>
<dbReference type="PRINTS" id="PR00780">
    <property type="entry name" value="LEUSERPINII"/>
</dbReference>
<evidence type="ECO:0000256" key="9">
    <source>
        <dbReference type="ARBA" id="ARBA00038457"/>
    </source>
</evidence>
<dbReference type="InterPro" id="IPR042178">
    <property type="entry name" value="Serpin_sf_1"/>
</dbReference>
<evidence type="ECO:0000256" key="5">
    <source>
        <dbReference type="ARBA" id="ARBA00022806"/>
    </source>
</evidence>
<keyword evidence="4 15" id="KW-0378">Hydrolase</keyword>
<evidence type="ECO:0000256" key="3">
    <source>
        <dbReference type="ARBA" id="ARBA00022741"/>
    </source>
</evidence>
<evidence type="ECO:0000313" key="22">
    <source>
        <dbReference type="Proteomes" id="UP001557470"/>
    </source>
</evidence>
<feature type="compositionally biased region" description="Basic and acidic residues" evidence="16">
    <location>
        <begin position="478"/>
        <end position="515"/>
    </location>
</feature>
<dbReference type="Pfam" id="PF00271">
    <property type="entry name" value="Helicase_C"/>
    <property type="match status" value="1"/>
</dbReference>
<dbReference type="SUPFAM" id="SSF52540">
    <property type="entry name" value="P-loop containing nucleoside triphosphate hydrolases"/>
    <property type="match status" value="2"/>
</dbReference>
<dbReference type="Gene3D" id="3.40.50.300">
    <property type="entry name" value="P-loop containing nucleotide triphosphate hydrolases"/>
    <property type="match status" value="2"/>
</dbReference>
<feature type="domain" description="DEAD-box RNA helicase Q" evidence="20">
    <location>
        <begin position="666"/>
        <end position="694"/>
    </location>
</feature>
<protein>
    <recommendedName>
        <fullName evidence="15">ATP-dependent RNA helicase</fullName>
        <ecNumber evidence="15">3.6.4.13</ecNumber>
    </recommendedName>
</protein>
<evidence type="ECO:0000256" key="4">
    <source>
        <dbReference type="ARBA" id="ARBA00022801"/>
    </source>
</evidence>
<evidence type="ECO:0000259" key="20">
    <source>
        <dbReference type="PROSITE" id="PS51195"/>
    </source>
</evidence>
<comment type="similarity">
    <text evidence="9">Belongs to the DEAD box helicase family. DDX24/MAK5 subfamily.</text>
</comment>
<evidence type="ECO:0000256" key="13">
    <source>
        <dbReference type="PROSITE-ProRule" id="PRU00552"/>
    </source>
</evidence>
<dbReference type="CDD" id="cd18787">
    <property type="entry name" value="SF2_C_DEAD"/>
    <property type="match status" value="1"/>
</dbReference>
<keyword evidence="8" id="KW-0539">Nucleus</keyword>
<feature type="compositionally biased region" description="Basic residues" evidence="16">
    <location>
        <begin position="604"/>
        <end position="614"/>
    </location>
</feature>
<dbReference type="InterPro" id="IPR042185">
    <property type="entry name" value="Serpin_sf_2"/>
</dbReference>
<feature type="short sequence motif" description="Q motif" evidence="13">
    <location>
        <begin position="666"/>
        <end position="694"/>
    </location>
</feature>
<keyword evidence="17" id="KW-0732">Signal</keyword>
<dbReference type="SMART" id="SM00487">
    <property type="entry name" value="DEXDc"/>
    <property type="match status" value="1"/>
</dbReference>
<dbReference type="InterPro" id="IPR033835">
    <property type="entry name" value="PZI_serpin_dom"/>
</dbReference>
<dbReference type="GO" id="GO:0005634">
    <property type="term" value="C:nucleus"/>
    <property type="evidence" value="ECO:0007669"/>
    <property type="project" value="UniProtKB-SubCell"/>
</dbReference>
<evidence type="ECO:0000256" key="1">
    <source>
        <dbReference type="ARBA" id="ARBA00004123"/>
    </source>
</evidence>
<dbReference type="Gene3D" id="3.30.497.10">
    <property type="entry name" value="Antithrombin, subunit I, domain 2"/>
    <property type="match status" value="1"/>
</dbReference>
<dbReference type="InterPro" id="IPR027417">
    <property type="entry name" value="P-loop_NTPase"/>
</dbReference>
<feature type="compositionally biased region" description="Acidic residues" evidence="16">
    <location>
        <begin position="787"/>
        <end position="798"/>
    </location>
</feature>
<dbReference type="Gene3D" id="2.30.39.10">
    <property type="entry name" value="Alpha-1-antitrypsin, domain 1"/>
    <property type="match status" value="1"/>
</dbReference>
<comment type="subcellular location">
    <subcellularLocation>
        <location evidence="1">Nucleus</location>
    </subcellularLocation>
</comment>
<evidence type="ECO:0000256" key="7">
    <source>
        <dbReference type="ARBA" id="ARBA00022884"/>
    </source>
</evidence>
<feature type="region of interest" description="Disordered" evidence="16">
    <location>
        <begin position="775"/>
        <end position="798"/>
    </location>
</feature>
<name>A0ABD0WBQ7_UMBPY</name>
<keyword evidence="2" id="KW-0597">Phosphoprotein</keyword>